<dbReference type="InterPro" id="IPR036942">
    <property type="entry name" value="Beta-barrel_TonB_sf"/>
</dbReference>
<accession>A0A217EHX4</accession>
<keyword evidence="9" id="KW-0406">Ion transport</keyword>
<evidence type="ECO:0000256" key="12">
    <source>
        <dbReference type="ARBA" id="ARBA00023170"/>
    </source>
</evidence>
<evidence type="ECO:0000313" key="19">
    <source>
        <dbReference type="EMBL" id="SNQ29800.1"/>
    </source>
</evidence>
<dbReference type="OrthoDB" id="127311at2"/>
<dbReference type="AlphaFoldDB" id="A0A217EHX4"/>
<dbReference type="CDD" id="cd01347">
    <property type="entry name" value="ligand_gated_channel"/>
    <property type="match status" value="1"/>
</dbReference>
<dbReference type="GO" id="GO:0015344">
    <property type="term" value="F:siderophore uptake transmembrane transporter activity"/>
    <property type="evidence" value="ECO:0007669"/>
    <property type="project" value="TreeGrafter"/>
</dbReference>
<keyword evidence="5" id="KW-0410">Iron transport</keyword>
<keyword evidence="6 14" id="KW-0812">Transmembrane</keyword>
<dbReference type="RefSeq" id="WP_088823842.1">
    <property type="nucleotide sequence ID" value="NZ_FZLN01000003.1"/>
</dbReference>
<dbReference type="Gene3D" id="2.170.130.10">
    <property type="entry name" value="TonB-dependent receptor, plug domain"/>
    <property type="match status" value="1"/>
</dbReference>
<keyword evidence="11 14" id="KW-0472">Membrane</keyword>
<dbReference type="GO" id="GO:0009279">
    <property type="term" value="C:cell outer membrane"/>
    <property type="evidence" value="ECO:0007669"/>
    <property type="project" value="UniProtKB-SubCell"/>
</dbReference>
<name>A0A217EHX4_9GAMM</name>
<dbReference type="Pfam" id="PF07715">
    <property type="entry name" value="Plug"/>
    <property type="match status" value="1"/>
</dbReference>
<dbReference type="SUPFAM" id="SSF56935">
    <property type="entry name" value="Porins"/>
    <property type="match status" value="1"/>
</dbReference>
<evidence type="ECO:0000256" key="9">
    <source>
        <dbReference type="ARBA" id="ARBA00023065"/>
    </source>
</evidence>
<dbReference type="PANTHER" id="PTHR32552:SF68">
    <property type="entry name" value="FERRICHROME OUTER MEMBRANE TRANSPORTER_PHAGE RECEPTOR"/>
    <property type="match status" value="1"/>
</dbReference>
<dbReference type="InterPro" id="IPR010105">
    <property type="entry name" value="TonB_sidphr_rcpt"/>
</dbReference>
<dbReference type="GO" id="GO:0015891">
    <property type="term" value="P:siderophore transport"/>
    <property type="evidence" value="ECO:0007669"/>
    <property type="project" value="InterPro"/>
</dbReference>
<dbReference type="InterPro" id="IPR037066">
    <property type="entry name" value="Plug_dom_sf"/>
</dbReference>
<dbReference type="PANTHER" id="PTHR32552">
    <property type="entry name" value="FERRICHROME IRON RECEPTOR-RELATED"/>
    <property type="match status" value="1"/>
</dbReference>
<keyword evidence="10 15" id="KW-0798">TonB box</keyword>
<comment type="subcellular location">
    <subcellularLocation>
        <location evidence="1 14">Cell outer membrane</location>
        <topology evidence="1 14">Multi-pass membrane protein</topology>
    </subcellularLocation>
</comment>
<evidence type="ECO:0000256" key="11">
    <source>
        <dbReference type="ARBA" id="ARBA00023136"/>
    </source>
</evidence>
<keyword evidence="13 14" id="KW-0998">Cell outer membrane</keyword>
<reference evidence="20" key="1">
    <citation type="submission" date="2017-06" db="EMBL/GenBank/DDBJ databases">
        <authorList>
            <person name="Varghese N."/>
            <person name="Submissions S."/>
        </authorList>
    </citation>
    <scope>NUCLEOTIDE SEQUENCE [LARGE SCALE GENOMIC DNA]</scope>
    <source>
        <strain evidence="20">ANC 5114</strain>
    </source>
</reference>
<keyword evidence="8" id="KW-0408">Iron</keyword>
<evidence type="ECO:0000259" key="17">
    <source>
        <dbReference type="Pfam" id="PF00593"/>
    </source>
</evidence>
<gene>
    <name evidence="19" type="ORF">SAMN05444584_1771</name>
</gene>
<keyword evidence="7 16" id="KW-0732">Signal</keyword>
<feature type="domain" description="TonB-dependent receptor plug" evidence="18">
    <location>
        <begin position="65"/>
        <end position="165"/>
    </location>
</feature>
<dbReference type="Pfam" id="PF00593">
    <property type="entry name" value="TonB_dep_Rec_b-barrel"/>
    <property type="match status" value="1"/>
</dbReference>
<dbReference type="EMBL" id="FZLN01000003">
    <property type="protein sequence ID" value="SNQ29800.1"/>
    <property type="molecule type" value="Genomic_DNA"/>
</dbReference>
<evidence type="ECO:0000256" key="5">
    <source>
        <dbReference type="ARBA" id="ARBA00022496"/>
    </source>
</evidence>
<dbReference type="PROSITE" id="PS52016">
    <property type="entry name" value="TONB_DEPENDENT_REC_3"/>
    <property type="match status" value="1"/>
</dbReference>
<evidence type="ECO:0000313" key="20">
    <source>
        <dbReference type="Proteomes" id="UP000243463"/>
    </source>
</evidence>
<evidence type="ECO:0000259" key="18">
    <source>
        <dbReference type="Pfam" id="PF07715"/>
    </source>
</evidence>
<dbReference type="GO" id="GO:0038023">
    <property type="term" value="F:signaling receptor activity"/>
    <property type="evidence" value="ECO:0007669"/>
    <property type="project" value="InterPro"/>
</dbReference>
<feature type="chain" id="PRO_5013030271" evidence="16">
    <location>
        <begin position="23"/>
        <end position="696"/>
    </location>
</feature>
<evidence type="ECO:0000256" key="14">
    <source>
        <dbReference type="PROSITE-ProRule" id="PRU01360"/>
    </source>
</evidence>
<feature type="signal peptide" evidence="16">
    <location>
        <begin position="1"/>
        <end position="22"/>
    </location>
</feature>
<evidence type="ECO:0000256" key="16">
    <source>
        <dbReference type="SAM" id="SignalP"/>
    </source>
</evidence>
<dbReference type="Proteomes" id="UP000243463">
    <property type="component" value="Unassembled WGS sequence"/>
</dbReference>
<dbReference type="InterPro" id="IPR039426">
    <property type="entry name" value="TonB-dep_rcpt-like"/>
</dbReference>
<evidence type="ECO:0000256" key="8">
    <source>
        <dbReference type="ARBA" id="ARBA00023004"/>
    </source>
</evidence>
<keyword evidence="20" id="KW-1185">Reference proteome</keyword>
<evidence type="ECO:0000256" key="3">
    <source>
        <dbReference type="ARBA" id="ARBA00022448"/>
    </source>
</evidence>
<dbReference type="NCBIfam" id="TIGR01783">
    <property type="entry name" value="TonB-siderophor"/>
    <property type="match status" value="1"/>
</dbReference>
<evidence type="ECO:0000256" key="1">
    <source>
        <dbReference type="ARBA" id="ARBA00004571"/>
    </source>
</evidence>
<sequence>MLTTKSSLALSILAIISTTTFAETDDQDTSLSTLPSIKVKSEITEQNNNKYAATTASVLKTHLPLFKTAQSVSVISQQQIQEKQIQSVTEALQGVAGVNAAPYGRRGWDDFIIRGQISSAQTYIDGLRAQTSTNVLRSEDIAGVQSIEVVKGPTSVGYGLSLPGGLVNLTTKRPEAETFYHANATYGSYADREGIIDVNYSPNNTKQGAVRFVAKYSDQHDPTDYVYFKNTYLAASYNFDLGPKDEWSVIASYQHRDYIRNQGIPQNYLKYGRNVFIGEPDRSYDVNVYRFGSNYSHYFDNGWTYHQNFAVTKSTSWSDSVFAASGASFPTVTRQINFQDKQDVNYALDQNLQKTFNFGPVEYDAMIGVDMMKERSSYYQRVDNVNSFNANTLVYGITSVRQGTPSWNLTYNQYTGLYLKNNFKINDKWILNLSGRHDWTQVEVDNLRTGSITKNSDNAFTGSASLMYKLNDHFAPYVTYATSFMPVTDVGAQGQLLDPEEGKQTEVGIKFQALDQRLQGYVSYYDLVRKNVTEAVASTTYSMQTGEQTTKGYEAELSAALTPQWNISTAYSYIPTAKTTASTTTSDIGKRINHVPKNIASLSTQYYFAEDKQGWNIGGGVSYQGESLAQRTTYYTPIASYTLFNVNAGYQAKHWGASLSIKNLFDKDYIQGTTPNAQLITFGNPRTFTFNVNFKY</sequence>
<protein>
    <submittedName>
        <fullName evidence="19">Iron complex outermembrane recepter protein</fullName>
    </submittedName>
</protein>
<keyword evidence="12" id="KW-0675">Receptor</keyword>
<dbReference type="InterPro" id="IPR012910">
    <property type="entry name" value="Plug_dom"/>
</dbReference>
<evidence type="ECO:0000256" key="4">
    <source>
        <dbReference type="ARBA" id="ARBA00022452"/>
    </source>
</evidence>
<comment type="similarity">
    <text evidence="2 14 15">Belongs to the TonB-dependent receptor family.</text>
</comment>
<evidence type="ECO:0000256" key="13">
    <source>
        <dbReference type="ARBA" id="ARBA00023237"/>
    </source>
</evidence>
<evidence type="ECO:0000256" key="10">
    <source>
        <dbReference type="ARBA" id="ARBA00023077"/>
    </source>
</evidence>
<dbReference type="InterPro" id="IPR000531">
    <property type="entry name" value="Beta-barrel_TonB"/>
</dbReference>
<keyword evidence="3 14" id="KW-0813">Transport</keyword>
<evidence type="ECO:0000256" key="15">
    <source>
        <dbReference type="RuleBase" id="RU003357"/>
    </source>
</evidence>
<dbReference type="Gene3D" id="2.40.170.20">
    <property type="entry name" value="TonB-dependent receptor, beta-barrel domain"/>
    <property type="match status" value="1"/>
</dbReference>
<evidence type="ECO:0000256" key="7">
    <source>
        <dbReference type="ARBA" id="ARBA00022729"/>
    </source>
</evidence>
<proteinExistence type="inferred from homology"/>
<evidence type="ECO:0000256" key="6">
    <source>
        <dbReference type="ARBA" id="ARBA00022692"/>
    </source>
</evidence>
<keyword evidence="4 14" id="KW-1134">Transmembrane beta strand</keyword>
<organism evidence="19 20">
    <name type="scientific">Acinetobacter apis</name>
    <dbReference type="NCBI Taxonomy" id="1229165"/>
    <lineage>
        <taxon>Bacteria</taxon>
        <taxon>Pseudomonadati</taxon>
        <taxon>Pseudomonadota</taxon>
        <taxon>Gammaproteobacteria</taxon>
        <taxon>Moraxellales</taxon>
        <taxon>Moraxellaceae</taxon>
        <taxon>Acinetobacter</taxon>
    </lineage>
</organism>
<evidence type="ECO:0000256" key="2">
    <source>
        <dbReference type="ARBA" id="ARBA00009810"/>
    </source>
</evidence>
<feature type="domain" description="TonB-dependent receptor-like beta-barrel" evidence="17">
    <location>
        <begin position="262"/>
        <end position="664"/>
    </location>
</feature>